<protein>
    <submittedName>
        <fullName evidence="1">Uncharacterized protein</fullName>
    </submittedName>
</protein>
<accession>A0A975BJR1</accession>
<dbReference type="KEGG" id="dmm:dnm_027250"/>
<gene>
    <name evidence="1" type="ORF">dnm_027250</name>
</gene>
<name>A0A975BJR1_9BACT</name>
<evidence type="ECO:0000313" key="1">
    <source>
        <dbReference type="EMBL" id="QTA86701.1"/>
    </source>
</evidence>
<proteinExistence type="predicted"/>
<evidence type="ECO:0000313" key="2">
    <source>
        <dbReference type="Proteomes" id="UP000663722"/>
    </source>
</evidence>
<dbReference type="AlphaFoldDB" id="A0A975BJR1"/>
<dbReference type="Proteomes" id="UP000663722">
    <property type="component" value="Chromosome"/>
</dbReference>
<dbReference type="EMBL" id="CP061800">
    <property type="protein sequence ID" value="QTA86701.1"/>
    <property type="molecule type" value="Genomic_DNA"/>
</dbReference>
<organism evidence="1 2">
    <name type="scientific">Desulfonema magnum</name>
    <dbReference type="NCBI Taxonomy" id="45655"/>
    <lineage>
        <taxon>Bacteria</taxon>
        <taxon>Pseudomonadati</taxon>
        <taxon>Thermodesulfobacteriota</taxon>
        <taxon>Desulfobacteria</taxon>
        <taxon>Desulfobacterales</taxon>
        <taxon>Desulfococcaceae</taxon>
        <taxon>Desulfonema</taxon>
    </lineage>
</organism>
<keyword evidence="2" id="KW-1185">Reference proteome</keyword>
<reference evidence="1" key="1">
    <citation type="journal article" date="2021" name="Microb. Physiol.">
        <title>Proteogenomic Insights into the Physiology of Marine, Sulfate-Reducing, Filamentous Desulfonema limicola and Desulfonema magnum.</title>
        <authorList>
            <person name="Schnaars V."/>
            <person name="Wohlbrand L."/>
            <person name="Scheve S."/>
            <person name="Hinrichs C."/>
            <person name="Reinhardt R."/>
            <person name="Rabus R."/>
        </authorList>
    </citation>
    <scope>NUCLEOTIDE SEQUENCE</scope>
    <source>
        <strain evidence="1">4be13</strain>
    </source>
</reference>
<sequence length="125" mass="14534">MLSFFRNNKHPRPEYCPMLLNQAIPNGSGVQKFYFCACENFIFAPAKILFLRLRKSIFRTPERIPENLLTPESTVLRILPKLQSHMHQSEIAGQDFVGFTTRLKQLWSGTRGHLRRACKLLPTNF</sequence>